<comment type="cofactor">
    <cofactor evidence="1">
        <name>Zn(2+)</name>
        <dbReference type="ChEBI" id="CHEBI:29105"/>
    </cofactor>
</comment>
<dbReference type="InterPro" id="IPR013783">
    <property type="entry name" value="Ig-like_fold"/>
</dbReference>
<evidence type="ECO:0000256" key="13">
    <source>
        <dbReference type="SAM" id="SignalP"/>
    </source>
</evidence>
<dbReference type="Pfam" id="PF07504">
    <property type="entry name" value="FTP"/>
    <property type="match status" value="1"/>
</dbReference>
<dbReference type="Gene3D" id="3.50.30.30">
    <property type="match status" value="1"/>
</dbReference>
<dbReference type="Gene3D" id="2.60.40.10">
    <property type="entry name" value="Immunoglobulins"/>
    <property type="match status" value="1"/>
</dbReference>
<dbReference type="InterPro" id="IPR003137">
    <property type="entry name" value="PA_domain"/>
</dbReference>
<keyword evidence="6" id="KW-0479">Metal-binding</keyword>
<keyword evidence="17" id="KW-1185">Reference proteome</keyword>
<dbReference type="Proteomes" id="UP001379533">
    <property type="component" value="Chromosome"/>
</dbReference>
<keyword evidence="5" id="KW-0645">Protease</keyword>
<name>A0ABZ2JYX5_9BACT</name>
<keyword evidence="4" id="KW-0964">Secreted</keyword>
<feature type="domain" description="PA" evidence="14">
    <location>
        <begin position="482"/>
        <end position="564"/>
    </location>
</feature>
<feature type="signal peptide" evidence="13">
    <location>
        <begin position="1"/>
        <end position="21"/>
    </location>
</feature>
<keyword evidence="9" id="KW-0862">Zinc</keyword>
<dbReference type="SUPFAM" id="SSF55486">
    <property type="entry name" value="Metalloproteases ('zincins'), catalytic domain"/>
    <property type="match status" value="1"/>
</dbReference>
<evidence type="ECO:0000256" key="3">
    <source>
        <dbReference type="ARBA" id="ARBA00006006"/>
    </source>
</evidence>
<protein>
    <submittedName>
        <fullName evidence="16">M36 family metallopeptidase</fullName>
    </submittedName>
</protein>
<dbReference type="PANTHER" id="PTHR33478">
    <property type="entry name" value="EXTRACELLULAR METALLOPROTEINASE MEP"/>
    <property type="match status" value="1"/>
</dbReference>
<evidence type="ECO:0000256" key="1">
    <source>
        <dbReference type="ARBA" id="ARBA00001947"/>
    </source>
</evidence>
<gene>
    <name evidence="16" type="ORF">LZC95_27235</name>
</gene>
<dbReference type="InterPro" id="IPR027268">
    <property type="entry name" value="Peptidase_M4/M1_CTD_sf"/>
</dbReference>
<dbReference type="Gene3D" id="1.10.390.10">
    <property type="entry name" value="Neutral Protease Domain 2"/>
    <property type="match status" value="1"/>
</dbReference>
<feature type="chain" id="PRO_5046135183" evidence="13">
    <location>
        <begin position="22"/>
        <end position="1258"/>
    </location>
</feature>
<organism evidence="16 17">
    <name type="scientific">Pendulispora brunnea</name>
    <dbReference type="NCBI Taxonomy" id="2905690"/>
    <lineage>
        <taxon>Bacteria</taxon>
        <taxon>Pseudomonadati</taxon>
        <taxon>Myxococcota</taxon>
        <taxon>Myxococcia</taxon>
        <taxon>Myxococcales</taxon>
        <taxon>Sorangiineae</taxon>
        <taxon>Pendulisporaceae</taxon>
        <taxon>Pendulispora</taxon>
    </lineage>
</organism>
<dbReference type="Pfam" id="PF22352">
    <property type="entry name" value="K319L-like_PKD"/>
    <property type="match status" value="1"/>
</dbReference>
<evidence type="ECO:0000259" key="14">
    <source>
        <dbReference type="Pfam" id="PF02225"/>
    </source>
</evidence>
<evidence type="ECO:0000256" key="11">
    <source>
        <dbReference type="ARBA" id="ARBA00023145"/>
    </source>
</evidence>
<dbReference type="InterPro" id="IPR011096">
    <property type="entry name" value="FTP_domain"/>
</dbReference>
<sequence>MRVRSLGPFGLRCLVPSLVLAASACSGHEPPGETVSGAIPDPALRVQIAHRNGEEPTFLLFQGGTASDTPRLAATRALETAREALRLEPAALRATQIVGVEPVAGGATIVRFGQSVNGIEIFGRKLATLLDSAGRPIAMSGRLAPSVAMDAMKPPQGELATPVARAAARITGARPEDVTVEAAGPAAGGYRSYRLSPGNVGRGRAKDVLFASGKRLIPAEYVEVANDAGTDARSFVVSKEDGAILFEQSLIVSDTYAYRVWSNATAPVRPYPGPQGDAFMPHPTGMPGFPIPEAPVASNLVSLANVPFSKNDPWLPAGATETTGNNVLAYADIVAPDGFSAGDLSATTTESGRFDRVYAPEANATADENRRIGITHGFFVMNFLHDWFYDAGYTEAAGNSQRNNFGRGGLPNDPVLFETQDFSGRNNANALTPADGQSPRVQMYLFQNGTVARADIKSPPAVAGSITVAPARFGPQTVTVAGTLAFLDVDACNGTAIPATVAGRVAVVGRAGCEVTQKVRNLEASGARAVLIAEAQDGAPQRPTGFDFTGIPAVAIGRADVTRLRAVEGGVDMELRLEERFLDGALDTSIVAHEWGHTLSNRLVFDAHGLINRQGRSMGEGWSDFVAQLVLVRPEDDHTGPGSAYTGTYAPGVYAGRGVYQDFDYFGVRRVPYSTDMAKNALTFQHIELGVPLPKTHPVASWASELSNNEAHNAGEIWANVLWECYAALLRDRPRLSFDEAQSRMKKYLVASLSLTPSEPTFVEARDALLAAAQAVDAADLALFKAAFAKRGLGAGARAPERSDGYLSGVVESFANGPLVRLVGAALEEGATSCDHDGIVDQGEDGVITLRVRNDGWDRSQPGRAVVQVSGLTLVEGDSVAIPELMPGETVTKKVPVRFRGTQSPSKVEVQAKLEGPSTDGTQATTLHPTVNCDLGPSVNDPFATATSLWFDEPNLPTWAHWHYENRGDGYAWTVKQNTEGGSAILRSPLLVVDNGGRLSFDLEWRYDLGTMAKAGVLLLREGGPYYEDIQVQFAGRSAAYPASTTSHVDVPGVHPGEKVHVAIILRSSWPGHTKLEPGTAEIRGVRFQGIANQPFSGAVDQRARCNQPPTASATAPARVTAGAQVALHGEGTDPDGDALTYAWQQVSGPRVAIDGATAKDAHFVAPEVAGELRLRLTVSDGVAAGAPAEVVVRVDPRSSNGDGGAPGEPLEPNGGDGGCSAAPQRNDGSLTSPWMALGLAAMSLVRRSRRRRAQATT</sequence>
<feature type="region of interest" description="Disordered" evidence="12">
    <location>
        <begin position="1195"/>
        <end position="1233"/>
    </location>
</feature>
<evidence type="ECO:0000256" key="5">
    <source>
        <dbReference type="ARBA" id="ARBA00022670"/>
    </source>
</evidence>
<evidence type="ECO:0000256" key="7">
    <source>
        <dbReference type="ARBA" id="ARBA00022729"/>
    </source>
</evidence>
<evidence type="ECO:0000256" key="6">
    <source>
        <dbReference type="ARBA" id="ARBA00022723"/>
    </source>
</evidence>
<keyword evidence="7 13" id="KW-0732">Signal</keyword>
<dbReference type="InterPro" id="IPR050371">
    <property type="entry name" value="Fungal_virulence_M36"/>
</dbReference>
<comment type="similarity">
    <text evidence="3">Belongs to the peptidase M36 family.</text>
</comment>
<keyword evidence="10" id="KW-0482">Metalloprotease</keyword>
<dbReference type="Pfam" id="PF02225">
    <property type="entry name" value="PA"/>
    <property type="match status" value="1"/>
</dbReference>
<evidence type="ECO:0000256" key="9">
    <source>
        <dbReference type="ARBA" id="ARBA00022833"/>
    </source>
</evidence>
<evidence type="ECO:0000313" key="16">
    <source>
        <dbReference type="EMBL" id="WXA90142.1"/>
    </source>
</evidence>
<evidence type="ECO:0000256" key="4">
    <source>
        <dbReference type="ARBA" id="ARBA00022525"/>
    </source>
</evidence>
<evidence type="ECO:0000313" key="17">
    <source>
        <dbReference type="Proteomes" id="UP001379533"/>
    </source>
</evidence>
<dbReference type="PROSITE" id="PS51257">
    <property type="entry name" value="PROKAR_LIPOPROTEIN"/>
    <property type="match status" value="1"/>
</dbReference>
<evidence type="ECO:0000256" key="2">
    <source>
        <dbReference type="ARBA" id="ARBA00004613"/>
    </source>
</evidence>
<feature type="domain" description="FTP" evidence="15">
    <location>
        <begin position="98"/>
        <end position="143"/>
    </location>
</feature>
<evidence type="ECO:0000259" key="15">
    <source>
        <dbReference type="Pfam" id="PF07504"/>
    </source>
</evidence>
<dbReference type="Gene3D" id="3.10.170.10">
    <property type="match status" value="1"/>
</dbReference>
<dbReference type="PANTHER" id="PTHR33478:SF1">
    <property type="entry name" value="EXTRACELLULAR METALLOPROTEINASE MEP"/>
    <property type="match status" value="1"/>
</dbReference>
<comment type="subcellular location">
    <subcellularLocation>
        <location evidence="2">Secreted</location>
    </subcellularLocation>
</comment>
<evidence type="ECO:0000256" key="10">
    <source>
        <dbReference type="ARBA" id="ARBA00023049"/>
    </source>
</evidence>
<dbReference type="RefSeq" id="WP_394840755.1">
    <property type="nucleotide sequence ID" value="NZ_CP089982.1"/>
</dbReference>
<accession>A0ABZ2JYX5</accession>
<keyword evidence="8" id="KW-0378">Hydrolase</keyword>
<keyword evidence="11" id="KW-0865">Zymogen</keyword>
<reference evidence="16 17" key="1">
    <citation type="submission" date="2021-12" db="EMBL/GenBank/DDBJ databases">
        <title>Discovery of the Pendulisporaceae a myxobacterial family with distinct sporulation behavior and unique specialized metabolism.</title>
        <authorList>
            <person name="Garcia R."/>
            <person name="Popoff A."/>
            <person name="Bader C.D."/>
            <person name="Loehr J."/>
            <person name="Walesch S."/>
            <person name="Walt C."/>
            <person name="Boldt J."/>
            <person name="Bunk B."/>
            <person name="Haeckl F.J.F.P.J."/>
            <person name="Gunesch A.P."/>
            <person name="Birkelbach J."/>
            <person name="Nuebel U."/>
            <person name="Pietschmann T."/>
            <person name="Bach T."/>
            <person name="Mueller R."/>
        </authorList>
    </citation>
    <scope>NUCLEOTIDE SEQUENCE [LARGE SCALE GENOMIC DNA]</scope>
    <source>
        <strain evidence="16 17">MSr12523</strain>
    </source>
</reference>
<evidence type="ECO:0000256" key="8">
    <source>
        <dbReference type="ARBA" id="ARBA00022801"/>
    </source>
</evidence>
<proteinExistence type="inferred from homology"/>
<dbReference type="EMBL" id="CP089982">
    <property type="protein sequence ID" value="WXA90142.1"/>
    <property type="molecule type" value="Genomic_DNA"/>
</dbReference>
<dbReference type="Pfam" id="PF02128">
    <property type="entry name" value="Peptidase_M36"/>
    <property type="match status" value="1"/>
</dbReference>
<dbReference type="InterPro" id="IPR001842">
    <property type="entry name" value="Peptidase_M36"/>
</dbReference>
<evidence type="ECO:0000256" key="12">
    <source>
        <dbReference type="SAM" id="MobiDB-lite"/>
    </source>
</evidence>